<reference evidence="1" key="2">
    <citation type="submission" date="2020-11" db="EMBL/GenBank/DDBJ databases">
        <authorList>
            <person name="McCartney M.A."/>
            <person name="Auch B."/>
            <person name="Kono T."/>
            <person name="Mallez S."/>
            <person name="Becker A."/>
            <person name="Gohl D.M."/>
            <person name="Silverstein K.A.T."/>
            <person name="Koren S."/>
            <person name="Bechman K.B."/>
            <person name="Herman A."/>
            <person name="Abrahante J.E."/>
            <person name="Garbe J."/>
        </authorList>
    </citation>
    <scope>NUCLEOTIDE SEQUENCE</scope>
    <source>
        <strain evidence="1">Duluth1</strain>
        <tissue evidence="1">Whole animal</tissue>
    </source>
</reference>
<gene>
    <name evidence="1" type="ORF">DPMN_113614</name>
</gene>
<name>A0A9D4KHQ8_DREPO</name>
<protein>
    <submittedName>
        <fullName evidence="1">Uncharacterized protein</fullName>
    </submittedName>
</protein>
<evidence type="ECO:0000313" key="2">
    <source>
        <dbReference type="Proteomes" id="UP000828390"/>
    </source>
</evidence>
<dbReference type="AlphaFoldDB" id="A0A9D4KHQ8"/>
<proteinExistence type="predicted"/>
<keyword evidence="2" id="KW-1185">Reference proteome</keyword>
<evidence type="ECO:0000313" key="1">
    <source>
        <dbReference type="EMBL" id="KAH3840170.1"/>
    </source>
</evidence>
<reference evidence="1" key="1">
    <citation type="journal article" date="2019" name="bioRxiv">
        <title>The Genome of the Zebra Mussel, Dreissena polymorpha: A Resource for Invasive Species Research.</title>
        <authorList>
            <person name="McCartney M.A."/>
            <person name="Auch B."/>
            <person name="Kono T."/>
            <person name="Mallez S."/>
            <person name="Zhang Y."/>
            <person name="Obille A."/>
            <person name="Becker A."/>
            <person name="Abrahante J.E."/>
            <person name="Garbe J."/>
            <person name="Badalamenti J.P."/>
            <person name="Herman A."/>
            <person name="Mangelson H."/>
            <person name="Liachko I."/>
            <person name="Sullivan S."/>
            <person name="Sone E.D."/>
            <person name="Koren S."/>
            <person name="Silverstein K.A.T."/>
            <person name="Beckman K.B."/>
            <person name="Gohl D.M."/>
        </authorList>
    </citation>
    <scope>NUCLEOTIDE SEQUENCE</scope>
    <source>
        <strain evidence="1">Duluth1</strain>
        <tissue evidence="1">Whole animal</tissue>
    </source>
</reference>
<comment type="caution">
    <text evidence="1">The sequence shown here is derived from an EMBL/GenBank/DDBJ whole genome shotgun (WGS) entry which is preliminary data.</text>
</comment>
<accession>A0A9D4KHQ8</accession>
<sequence length="123" mass="14302">MQRRRDERTIYGNTSHTFNVQSSVSDINTFAEPKLSKTIECKTCQHNMGPTHADIIAMLVESKIDYGSRTETQGNAILFYGFYSHRKSRQKDVVSSEEYKRKRKRAWVSYDIFNINGMQIKNA</sequence>
<organism evidence="1 2">
    <name type="scientific">Dreissena polymorpha</name>
    <name type="common">Zebra mussel</name>
    <name type="synonym">Mytilus polymorpha</name>
    <dbReference type="NCBI Taxonomy" id="45954"/>
    <lineage>
        <taxon>Eukaryota</taxon>
        <taxon>Metazoa</taxon>
        <taxon>Spiralia</taxon>
        <taxon>Lophotrochozoa</taxon>
        <taxon>Mollusca</taxon>
        <taxon>Bivalvia</taxon>
        <taxon>Autobranchia</taxon>
        <taxon>Heteroconchia</taxon>
        <taxon>Euheterodonta</taxon>
        <taxon>Imparidentia</taxon>
        <taxon>Neoheterodontei</taxon>
        <taxon>Myida</taxon>
        <taxon>Dreissenoidea</taxon>
        <taxon>Dreissenidae</taxon>
        <taxon>Dreissena</taxon>
    </lineage>
</organism>
<dbReference type="Proteomes" id="UP000828390">
    <property type="component" value="Unassembled WGS sequence"/>
</dbReference>
<dbReference type="EMBL" id="JAIWYP010000004">
    <property type="protein sequence ID" value="KAH3840170.1"/>
    <property type="molecule type" value="Genomic_DNA"/>
</dbReference>